<feature type="domain" description="ABC transporter" evidence="5">
    <location>
        <begin position="2"/>
        <end position="253"/>
    </location>
</feature>
<dbReference type="GO" id="GO:0005524">
    <property type="term" value="F:ATP binding"/>
    <property type="evidence" value="ECO:0007669"/>
    <property type="project" value="UniProtKB-KW"/>
</dbReference>
<sequence>MLKVTNLSVAFKKENAFTNVIHNISYSVETNEIIGIVGESGSGKSVSSLALMGLLPKKISNISSGSISFQDQELTQLSEKEFRRIRGNQISMIFQEPMSSLNPSMKCGKQVLEILKAHTKLTTKEAKAEVLSLFEKVQLPEPEVLYNKYPHQISGGQKQRVMIAMAIACKPKLLIADEPTTALDVTVQKEIIKLLKKLQQETNMSIIFISHDLALVSEIADKVVVMYKGAIVEQGSAATIFNQPQHTYTKALLASRPSLDVRLAKLPTIADFLNNTIDNTIVTAQDRAEKHQQLYSQPPLLEVANVEKEYLGQASLFGKSTSFKAVNDVSFKVYEGETVGLVGESGCGKSTLGNAILQLDKATAGSIRYRGTDITKLNSSQIKTLRKEIQLIFQDPYSSLNPRIAVGNAILEPMKVHGLYENDAQRKERVIALLERVGLEADHYNRYPHEFSGGQRQRIGIARTIALQPKLIICDESVSALDISVQAQVLNLLNELKENFGFTYLFISHDLAVVKYMSDQLIVMNKGKIEEIGDADVIYANPKSEYTHKLIAAIPKENAIKKRFRK</sequence>
<gene>
    <name evidence="6" type="primary">gsiA</name>
    <name evidence="6" type="ORF">Y10_05810</name>
</gene>
<evidence type="ECO:0000256" key="2">
    <source>
        <dbReference type="ARBA" id="ARBA00022448"/>
    </source>
</evidence>
<dbReference type="NCBIfam" id="NF007739">
    <property type="entry name" value="PRK10419.1"/>
    <property type="match status" value="2"/>
</dbReference>
<dbReference type="InterPro" id="IPR027417">
    <property type="entry name" value="P-loop_NTPase"/>
</dbReference>
<dbReference type="InterPro" id="IPR003593">
    <property type="entry name" value="AAA+_ATPase"/>
</dbReference>
<comment type="caution">
    <text evidence="6">The sequence shown here is derived from an EMBL/GenBank/DDBJ whole genome shotgun (WGS) entry which is preliminary data.</text>
</comment>
<dbReference type="Gene3D" id="3.40.50.300">
    <property type="entry name" value="P-loop containing nucleotide triphosphate hydrolases"/>
    <property type="match status" value="2"/>
</dbReference>
<dbReference type="PANTHER" id="PTHR43776:SF7">
    <property type="entry name" value="D,D-DIPEPTIDE TRANSPORT ATP-BINDING PROTEIN DDPF-RELATED"/>
    <property type="match status" value="1"/>
</dbReference>
<feature type="domain" description="ABC transporter" evidence="5">
    <location>
        <begin position="301"/>
        <end position="551"/>
    </location>
</feature>
<dbReference type="PROSITE" id="PS50893">
    <property type="entry name" value="ABC_TRANSPORTER_2"/>
    <property type="match status" value="2"/>
</dbReference>
<evidence type="ECO:0000313" key="6">
    <source>
        <dbReference type="EMBL" id="GLB48213.1"/>
    </source>
</evidence>
<evidence type="ECO:0000256" key="3">
    <source>
        <dbReference type="ARBA" id="ARBA00022741"/>
    </source>
</evidence>
<organism evidence="6 7">
    <name type="scientific">Neptunitalea lumnitzerae</name>
    <dbReference type="NCBI Taxonomy" id="2965509"/>
    <lineage>
        <taxon>Bacteria</taxon>
        <taxon>Pseudomonadati</taxon>
        <taxon>Bacteroidota</taxon>
        <taxon>Flavobacteriia</taxon>
        <taxon>Flavobacteriales</taxon>
        <taxon>Flavobacteriaceae</taxon>
        <taxon>Neptunitalea</taxon>
    </lineage>
</organism>
<dbReference type="Pfam" id="PF00005">
    <property type="entry name" value="ABC_tran"/>
    <property type="match status" value="2"/>
</dbReference>
<evidence type="ECO:0000313" key="7">
    <source>
        <dbReference type="Proteomes" id="UP001143543"/>
    </source>
</evidence>
<dbReference type="SUPFAM" id="SSF52540">
    <property type="entry name" value="P-loop containing nucleoside triphosphate hydrolases"/>
    <property type="match status" value="2"/>
</dbReference>
<protein>
    <submittedName>
        <fullName evidence="6">ABC transporter ATP-binding protein</fullName>
    </submittedName>
</protein>
<dbReference type="InterPro" id="IPR013563">
    <property type="entry name" value="Oligopep_ABC_C"/>
</dbReference>
<accession>A0ABQ5MFQ8</accession>
<evidence type="ECO:0000259" key="5">
    <source>
        <dbReference type="PROSITE" id="PS50893"/>
    </source>
</evidence>
<dbReference type="CDD" id="cd03257">
    <property type="entry name" value="ABC_NikE_OppD_transporters"/>
    <property type="match status" value="2"/>
</dbReference>
<dbReference type="InterPro" id="IPR050319">
    <property type="entry name" value="ABC_transp_ATP-bind"/>
</dbReference>
<dbReference type="PANTHER" id="PTHR43776">
    <property type="entry name" value="TRANSPORT ATP-BINDING PROTEIN"/>
    <property type="match status" value="1"/>
</dbReference>
<dbReference type="RefSeq" id="WP_281763866.1">
    <property type="nucleotide sequence ID" value="NZ_BRVO01000001.1"/>
</dbReference>
<dbReference type="Proteomes" id="UP001143543">
    <property type="component" value="Unassembled WGS sequence"/>
</dbReference>
<dbReference type="SMART" id="SM00382">
    <property type="entry name" value="AAA"/>
    <property type="match status" value="2"/>
</dbReference>
<keyword evidence="7" id="KW-1185">Reference proteome</keyword>
<keyword evidence="2" id="KW-0813">Transport</keyword>
<dbReference type="PROSITE" id="PS00211">
    <property type="entry name" value="ABC_TRANSPORTER_1"/>
    <property type="match status" value="2"/>
</dbReference>
<evidence type="ECO:0000256" key="1">
    <source>
        <dbReference type="ARBA" id="ARBA00005417"/>
    </source>
</evidence>
<dbReference type="InterPro" id="IPR003439">
    <property type="entry name" value="ABC_transporter-like_ATP-bd"/>
</dbReference>
<name>A0ABQ5MFQ8_9FLAO</name>
<comment type="similarity">
    <text evidence="1">Belongs to the ABC transporter superfamily.</text>
</comment>
<dbReference type="InterPro" id="IPR017871">
    <property type="entry name" value="ABC_transporter-like_CS"/>
</dbReference>
<dbReference type="EMBL" id="BRVO01000001">
    <property type="protein sequence ID" value="GLB48213.1"/>
    <property type="molecule type" value="Genomic_DNA"/>
</dbReference>
<reference evidence="6" key="1">
    <citation type="submission" date="2022-07" db="EMBL/GenBank/DDBJ databases">
        <title>Taxonomy of Novel Oxalotrophic and Methylotrophic Bacteria.</title>
        <authorList>
            <person name="Sahin N."/>
            <person name="Tani A."/>
        </authorList>
    </citation>
    <scope>NUCLEOTIDE SEQUENCE</scope>
    <source>
        <strain evidence="6">Y10</strain>
    </source>
</reference>
<dbReference type="Pfam" id="PF08352">
    <property type="entry name" value="oligo_HPY"/>
    <property type="match status" value="2"/>
</dbReference>
<keyword evidence="4 6" id="KW-0067">ATP-binding</keyword>
<dbReference type="NCBIfam" id="NF008453">
    <property type="entry name" value="PRK11308.1"/>
    <property type="match status" value="2"/>
</dbReference>
<keyword evidence="3" id="KW-0547">Nucleotide-binding</keyword>
<proteinExistence type="inferred from homology"/>
<evidence type="ECO:0000256" key="4">
    <source>
        <dbReference type="ARBA" id="ARBA00022840"/>
    </source>
</evidence>